<evidence type="ECO:0000313" key="9">
    <source>
        <dbReference type="Proteomes" id="UP000730618"/>
    </source>
</evidence>
<evidence type="ECO:0000256" key="5">
    <source>
        <dbReference type="ARBA" id="ARBA00022801"/>
    </source>
</evidence>
<evidence type="ECO:0000256" key="1">
    <source>
        <dbReference type="ARBA" id="ARBA00001913"/>
    </source>
</evidence>
<keyword evidence="9" id="KW-1185">Reference proteome</keyword>
<sequence length="519" mass="58558">MKDWEEQHFFRLDEVNIKTFLPDVGGTQYLFLLLNSNMLELEAPYSTKQAEGTEVMSQNKPNVIFILVDDLGWGELGCYGNTFNETPNIDALAAGGIRFTTAYASSTVCSPSRAALMTGQAPPRNGITDYLRPDTEWHLPLNPNSFADNELPEDTDFRFDPNMVTLADMFKQQSYHTGIIGKWHLSGYDQNGVKFGPTKYGFNESIVSEQVGIGNGSYFWPYKLVDPAIQPLDGKKEEYLVDRMNEEAVRFIRRNADRPFFLYLSHYAVHTTLVGKTEDVRYFAEKAGLNSSDDLAWIKHHNPILAAMLKSVDDGVGMIRKTLEELGLDQNTLIIFTSDNGGETRVTRNGHLRGGKSTTYEGGLRIPLAMSWPQRVAKGTECRVPTINMDFYPTFAEILGYQIPKHHIVDGVSITSLMYGLEEGAEIPADLVDRSFYWHYPLEKPHFLGGRSSAANRTGDWKIISFFDDESKELYNLSNDEAESVNLSRSEPELTHKLDENLKSWLESVNAEIPATRKQ</sequence>
<dbReference type="InterPro" id="IPR050738">
    <property type="entry name" value="Sulfatase"/>
</dbReference>
<evidence type="ECO:0000259" key="7">
    <source>
        <dbReference type="Pfam" id="PF00884"/>
    </source>
</evidence>
<accession>A0ABN7TJN8</accession>
<reference evidence="8 9" key="1">
    <citation type="submission" date="2021-06" db="EMBL/GenBank/DDBJ databases">
        <authorList>
            <person name="Criscuolo A."/>
        </authorList>
    </citation>
    <scope>NUCLEOTIDE SEQUENCE [LARGE SCALE GENOMIC DNA]</scope>
    <source>
        <strain evidence="9">CIP 111802</strain>
    </source>
</reference>
<evidence type="ECO:0000256" key="6">
    <source>
        <dbReference type="ARBA" id="ARBA00022837"/>
    </source>
</evidence>
<dbReference type="PANTHER" id="PTHR42693:SF42">
    <property type="entry name" value="ARYLSULFATASE G"/>
    <property type="match status" value="1"/>
</dbReference>
<dbReference type="GO" id="GO:0016787">
    <property type="term" value="F:hydrolase activity"/>
    <property type="evidence" value="ECO:0007669"/>
    <property type="project" value="UniProtKB-KW"/>
</dbReference>
<dbReference type="EMBL" id="CAJVCE010000006">
    <property type="protein sequence ID" value="CAG7639564.1"/>
    <property type="molecule type" value="Genomic_DNA"/>
</dbReference>
<dbReference type="EC" id="3.1.6.-" evidence="8"/>
<comment type="caution">
    <text evidence="8">The sequence shown here is derived from an EMBL/GenBank/DDBJ whole genome shotgun (WGS) entry which is preliminary data.</text>
</comment>
<evidence type="ECO:0000313" key="8">
    <source>
        <dbReference type="EMBL" id="CAG7639564.1"/>
    </source>
</evidence>
<evidence type="ECO:0000256" key="2">
    <source>
        <dbReference type="ARBA" id="ARBA00008779"/>
    </source>
</evidence>
<proteinExistence type="inferred from homology"/>
<organism evidence="8 9">
    <name type="scientific">Paenibacillus allorhizosphaerae</name>
    <dbReference type="NCBI Taxonomy" id="2849866"/>
    <lineage>
        <taxon>Bacteria</taxon>
        <taxon>Bacillati</taxon>
        <taxon>Bacillota</taxon>
        <taxon>Bacilli</taxon>
        <taxon>Bacillales</taxon>
        <taxon>Paenibacillaceae</taxon>
        <taxon>Paenibacillus</taxon>
    </lineage>
</organism>
<protein>
    <submittedName>
        <fullName evidence="8">N-acetylgalactosamine-6-O-sulfatase</fullName>
        <ecNumber evidence="8">3.1.6.-</ecNumber>
    </submittedName>
</protein>
<dbReference type="InterPro" id="IPR000917">
    <property type="entry name" value="Sulfatase_N"/>
</dbReference>
<keyword evidence="3" id="KW-0479">Metal-binding</keyword>
<feature type="domain" description="Sulfatase N-terminal" evidence="7">
    <location>
        <begin position="61"/>
        <end position="401"/>
    </location>
</feature>
<keyword evidence="5 8" id="KW-0378">Hydrolase</keyword>
<comment type="similarity">
    <text evidence="2">Belongs to the sulfatase family.</text>
</comment>
<dbReference type="PANTHER" id="PTHR42693">
    <property type="entry name" value="ARYLSULFATASE FAMILY MEMBER"/>
    <property type="match status" value="1"/>
</dbReference>
<dbReference type="CDD" id="cd16144">
    <property type="entry name" value="ARS_like"/>
    <property type="match status" value="1"/>
</dbReference>
<comment type="cofactor">
    <cofactor evidence="1">
        <name>Ca(2+)</name>
        <dbReference type="ChEBI" id="CHEBI:29108"/>
    </cofactor>
</comment>
<name>A0ABN7TJN8_9BACL</name>
<dbReference type="Pfam" id="PF00884">
    <property type="entry name" value="Sulfatase"/>
    <property type="match status" value="1"/>
</dbReference>
<keyword evidence="4" id="KW-0732">Signal</keyword>
<evidence type="ECO:0000256" key="3">
    <source>
        <dbReference type="ARBA" id="ARBA00022723"/>
    </source>
</evidence>
<gene>
    <name evidence="8" type="ORF">PAECIP111802_02557</name>
</gene>
<keyword evidence="6" id="KW-0106">Calcium</keyword>
<evidence type="ECO:0000256" key="4">
    <source>
        <dbReference type="ARBA" id="ARBA00022729"/>
    </source>
</evidence>
<dbReference type="Proteomes" id="UP000730618">
    <property type="component" value="Unassembled WGS sequence"/>
</dbReference>